<comment type="caution">
    <text evidence="1">The sequence shown here is derived from an EMBL/GenBank/DDBJ whole genome shotgun (WGS) entry which is preliminary data.</text>
</comment>
<protein>
    <submittedName>
        <fullName evidence="1">Uncharacterized protein</fullName>
    </submittedName>
</protein>
<evidence type="ECO:0000313" key="1">
    <source>
        <dbReference type="EMBL" id="KAI3730660.1"/>
    </source>
</evidence>
<proteinExistence type="predicted"/>
<evidence type="ECO:0000313" key="2">
    <source>
        <dbReference type="Proteomes" id="UP001056120"/>
    </source>
</evidence>
<keyword evidence="2" id="KW-1185">Reference proteome</keyword>
<dbReference type="EMBL" id="CM042038">
    <property type="protein sequence ID" value="KAI3730660.1"/>
    <property type="molecule type" value="Genomic_DNA"/>
</dbReference>
<gene>
    <name evidence="1" type="ORF">L1987_61832</name>
</gene>
<reference evidence="1 2" key="2">
    <citation type="journal article" date="2022" name="Mol. Ecol. Resour.">
        <title>The genomes of chicory, endive, great burdock and yacon provide insights into Asteraceae paleo-polyploidization history and plant inulin production.</title>
        <authorList>
            <person name="Fan W."/>
            <person name="Wang S."/>
            <person name="Wang H."/>
            <person name="Wang A."/>
            <person name="Jiang F."/>
            <person name="Liu H."/>
            <person name="Zhao H."/>
            <person name="Xu D."/>
            <person name="Zhang Y."/>
        </authorList>
    </citation>
    <scope>NUCLEOTIDE SEQUENCE [LARGE SCALE GENOMIC DNA]</scope>
    <source>
        <strain evidence="2">cv. Yunnan</strain>
        <tissue evidence="1">Leaves</tissue>
    </source>
</reference>
<accession>A0ACB9C8T4</accession>
<sequence length="77" mass="8793">MTLSGTLVKQVTIMSDGDVFHEIFRYRPHHISEMSPDKIKDGKSKVAKEVIEAIDEEKKSVCFKMIGAWGRYLGSYE</sequence>
<reference evidence="2" key="1">
    <citation type="journal article" date="2022" name="Mol. Ecol. Resour.">
        <title>The genomes of chicory, endive, great burdock and yacon provide insights into Asteraceae palaeo-polyploidization history and plant inulin production.</title>
        <authorList>
            <person name="Fan W."/>
            <person name="Wang S."/>
            <person name="Wang H."/>
            <person name="Wang A."/>
            <person name="Jiang F."/>
            <person name="Liu H."/>
            <person name="Zhao H."/>
            <person name="Xu D."/>
            <person name="Zhang Y."/>
        </authorList>
    </citation>
    <scope>NUCLEOTIDE SEQUENCE [LARGE SCALE GENOMIC DNA]</scope>
    <source>
        <strain evidence="2">cv. Yunnan</strain>
    </source>
</reference>
<name>A0ACB9C8T4_9ASTR</name>
<dbReference type="Proteomes" id="UP001056120">
    <property type="component" value="Linkage Group LG21"/>
</dbReference>
<organism evidence="1 2">
    <name type="scientific">Smallanthus sonchifolius</name>
    <dbReference type="NCBI Taxonomy" id="185202"/>
    <lineage>
        <taxon>Eukaryota</taxon>
        <taxon>Viridiplantae</taxon>
        <taxon>Streptophyta</taxon>
        <taxon>Embryophyta</taxon>
        <taxon>Tracheophyta</taxon>
        <taxon>Spermatophyta</taxon>
        <taxon>Magnoliopsida</taxon>
        <taxon>eudicotyledons</taxon>
        <taxon>Gunneridae</taxon>
        <taxon>Pentapetalae</taxon>
        <taxon>asterids</taxon>
        <taxon>campanulids</taxon>
        <taxon>Asterales</taxon>
        <taxon>Asteraceae</taxon>
        <taxon>Asteroideae</taxon>
        <taxon>Heliantheae alliance</taxon>
        <taxon>Millerieae</taxon>
        <taxon>Smallanthus</taxon>
    </lineage>
</organism>